<sequence length="201" mass="22230">MDNASTDGTKRQIQAMARLAPENRPVRYLYCGQPGKANALNLGLSKVRTRHFLTVDADTWLEGNAVQRIMNHIVGTRRGCVAGNLFVQNSTRSLTTRMQNYDYLLSIAAVKRFQGSYGATLVAQGAFSAYNTCAVRRAGGWQQVMGEDIVLTYRLLELGHSSGYEPAAVGYTKVPETLGGLYPQRRRWAMGMLEGLREVPP</sequence>
<dbReference type="Pfam" id="PF13632">
    <property type="entry name" value="Glyco_trans_2_3"/>
    <property type="match status" value="1"/>
</dbReference>
<reference evidence="5 6" key="1">
    <citation type="submission" date="2023-06" db="EMBL/GenBank/DDBJ databases">
        <title>Identification and characterization of horizontal gene transfer across gut microbiota members of farm animals based on homology search.</title>
        <authorList>
            <person name="Schwarzerova J."/>
            <person name="Nykrynova M."/>
            <person name="Jureckova K."/>
            <person name="Cejkova D."/>
            <person name="Rychlik I."/>
        </authorList>
    </citation>
    <scope>NUCLEOTIDE SEQUENCE [LARGE SCALE GENOMIC DNA]</scope>
    <source>
        <strain evidence="5 6">ET340</strain>
    </source>
</reference>
<evidence type="ECO:0000259" key="4">
    <source>
        <dbReference type="Pfam" id="PF13632"/>
    </source>
</evidence>
<proteinExistence type="inferred from homology"/>
<dbReference type="InterPro" id="IPR001173">
    <property type="entry name" value="Glyco_trans_2-like"/>
</dbReference>
<evidence type="ECO:0000256" key="1">
    <source>
        <dbReference type="ARBA" id="ARBA00006739"/>
    </source>
</evidence>
<comment type="caution">
    <text evidence="5">The sequence shown here is derived from an EMBL/GenBank/DDBJ whole genome shotgun (WGS) entry which is preliminary data.</text>
</comment>
<keyword evidence="2" id="KW-0328">Glycosyltransferase</keyword>
<dbReference type="Proteomes" id="UP001529380">
    <property type="component" value="Unassembled WGS sequence"/>
</dbReference>
<name>A0ABT7UTL2_9FIRM</name>
<gene>
    <name evidence="5" type="ORF">QUW08_13055</name>
</gene>
<dbReference type="RefSeq" id="WP_289600557.1">
    <property type="nucleotide sequence ID" value="NZ_JAUDCL010000030.1"/>
</dbReference>
<evidence type="ECO:0000256" key="3">
    <source>
        <dbReference type="ARBA" id="ARBA00022679"/>
    </source>
</evidence>
<dbReference type="EMBL" id="JAUDCL010000030">
    <property type="protein sequence ID" value="MDM8202212.1"/>
    <property type="molecule type" value="Genomic_DNA"/>
</dbReference>
<protein>
    <submittedName>
        <fullName evidence="5">Glycosyltransferase family 2 protein</fullName>
    </submittedName>
</protein>
<evidence type="ECO:0000313" key="6">
    <source>
        <dbReference type="Proteomes" id="UP001529380"/>
    </source>
</evidence>
<accession>A0ABT7UTL2</accession>
<keyword evidence="6" id="KW-1185">Reference proteome</keyword>
<dbReference type="PANTHER" id="PTHR43630:SF1">
    <property type="entry name" value="POLY-BETA-1,6-N-ACETYL-D-GLUCOSAMINE SYNTHASE"/>
    <property type="match status" value="1"/>
</dbReference>
<organism evidence="5 6">
    <name type="scientific">Allofournierella massiliensis</name>
    <dbReference type="NCBI Taxonomy" id="1650663"/>
    <lineage>
        <taxon>Bacteria</taxon>
        <taxon>Bacillati</taxon>
        <taxon>Bacillota</taxon>
        <taxon>Clostridia</taxon>
        <taxon>Eubacteriales</taxon>
        <taxon>Oscillospiraceae</taxon>
        <taxon>Allofournierella</taxon>
    </lineage>
</organism>
<keyword evidence="3" id="KW-0808">Transferase</keyword>
<dbReference type="InterPro" id="IPR029044">
    <property type="entry name" value="Nucleotide-diphossugar_trans"/>
</dbReference>
<feature type="domain" description="Glycosyltransferase 2-like" evidence="4">
    <location>
        <begin position="52"/>
        <end position="193"/>
    </location>
</feature>
<dbReference type="SUPFAM" id="SSF53448">
    <property type="entry name" value="Nucleotide-diphospho-sugar transferases"/>
    <property type="match status" value="1"/>
</dbReference>
<dbReference type="PANTHER" id="PTHR43630">
    <property type="entry name" value="POLY-BETA-1,6-N-ACETYL-D-GLUCOSAMINE SYNTHASE"/>
    <property type="match status" value="1"/>
</dbReference>
<dbReference type="Gene3D" id="3.90.550.10">
    <property type="entry name" value="Spore Coat Polysaccharide Biosynthesis Protein SpsA, Chain A"/>
    <property type="match status" value="1"/>
</dbReference>
<evidence type="ECO:0000313" key="5">
    <source>
        <dbReference type="EMBL" id="MDM8202212.1"/>
    </source>
</evidence>
<evidence type="ECO:0000256" key="2">
    <source>
        <dbReference type="ARBA" id="ARBA00022676"/>
    </source>
</evidence>
<comment type="similarity">
    <text evidence="1">Belongs to the glycosyltransferase 2 family.</text>
</comment>
<dbReference type="CDD" id="cd06423">
    <property type="entry name" value="CESA_like"/>
    <property type="match status" value="1"/>
</dbReference>